<dbReference type="PANTHER" id="PTHR30562">
    <property type="entry name" value="UVRC/OXIDOREDUCTASE"/>
    <property type="match status" value="1"/>
</dbReference>
<dbReference type="Pfam" id="PF01541">
    <property type="entry name" value="GIY-YIG"/>
    <property type="match status" value="1"/>
</dbReference>
<keyword evidence="3" id="KW-0378">Hydrolase</keyword>
<keyword evidence="1" id="KW-0227">DNA damage</keyword>
<dbReference type="InterPro" id="IPR000305">
    <property type="entry name" value="GIY-YIG_endonuc"/>
</dbReference>
<dbReference type="PATRIC" id="fig|1177154.3.peg.2189"/>
<organism evidence="11 12">
    <name type="scientific">Alcanivorax nanhaiticus</name>
    <dbReference type="NCBI Taxonomy" id="1177154"/>
    <lineage>
        <taxon>Bacteria</taxon>
        <taxon>Pseudomonadati</taxon>
        <taxon>Pseudomonadota</taxon>
        <taxon>Gammaproteobacteria</taxon>
        <taxon>Oceanospirillales</taxon>
        <taxon>Alcanivoracaceae</taxon>
        <taxon>Alcanivorax</taxon>
    </lineage>
</organism>
<keyword evidence="5" id="KW-0234">DNA repair</keyword>
<dbReference type="STRING" id="1177154.Y5S_02149"/>
<keyword evidence="6" id="KW-0742">SOS response</keyword>
<dbReference type="SUPFAM" id="SSF82771">
    <property type="entry name" value="GIY-YIG endonuclease"/>
    <property type="match status" value="1"/>
</dbReference>
<evidence type="ECO:0000256" key="3">
    <source>
        <dbReference type="ARBA" id="ARBA00022801"/>
    </source>
</evidence>
<dbReference type="GO" id="GO:0009380">
    <property type="term" value="C:excinuclease repair complex"/>
    <property type="evidence" value="ECO:0007669"/>
    <property type="project" value="TreeGrafter"/>
</dbReference>
<sequence>MSTASPITPPFPLATLPTGPGIYRFWGQQSALLYIGKSINIRQRVRSHFNNTTPRAQRMCRQTHHIDFTETAGELGALLLENQEIKQRQPIFNRRQRRYRQLQTWLLEQDNKGFLVPRRYQPNPIQPLWQQDCYGVFRSPRQAQQALEYWVKTHQLCPRICGLEQGQGPCFSFQLGRCRGACCNKESIAEHNERLLKALTEHQIQAWPYQGTLVIHEQGNDREDFHLIRQWCHLCTLPHPPSQQDLTPEGEICFDLDSYRMLLHFLNRGAHHFVMK</sequence>
<feature type="domain" description="GIY-YIG" evidence="10">
    <location>
        <begin position="18"/>
        <end position="94"/>
    </location>
</feature>
<dbReference type="RefSeq" id="WP_052041534.1">
    <property type="nucleotide sequence ID" value="NZ_ARXV01000007.1"/>
</dbReference>
<dbReference type="CDD" id="cd10434">
    <property type="entry name" value="GIY-YIG_UvrC_Cho"/>
    <property type="match status" value="1"/>
</dbReference>
<dbReference type="AlphaFoldDB" id="A0A095TQX1"/>
<reference evidence="11 12" key="1">
    <citation type="submission" date="2012-09" db="EMBL/GenBank/DDBJ databases">
        <title>Genome Sequence of alkane-degrading Bacterium Alcanivorax sp. 19-m-6.</title>
        <authorList>
            <person name="Lai Q."/>
            <person name="Shao Z."/>
        </authorList>
    </citation>
    <scope>NUCLEOTIDE SEQUENCE [LARGE SCALE GENOMIC DNA]</scope>
    <source>
        <strain evidence="11 12">19-m-6</strain>
    </source>
</reference>
<evidence type="ECO:0000256" key="1">
    <source>
        <dbReference type="ARBA" id="ARBA00022763"/>
    </source>
</evidence>
<dbReference type="InterPro" id="IPR050066">
    <property type="entry name" value="UvrABC_protein_C"/>
</dbReference>
<dbReference type="GO" id="GO:0006289">
    <property type="term" value="P:nucleotide-excision repair"/>
    <property type="evidence" value="ECO:0007669"/>
    <property type="project" value="InterPro"/>
</dbReference>
<evidence type="ECO:0000256" key="5">
    <source>
        <dbReference type="ARBA" id="ARBA00023204"/>
    </source>
</evidence>
<dbReference type="InterPro" id="IPR047296">
    <property type="entry name" value="GIY-YIG_UvrC_Cho"/>
</dbReference>
<evidence type="ECO:0000313" key="11">
    <source>
        <dbReference type="EMBL" id="KGD64783.1"/>
    </source>
</evidence>
<dbReference type="SMART" id="SM00465">
    <property type="entry name" value="GIYc"/>
    <property type="match status" value="1"/>
</dbReference>
<name>A0A095TQX1_9GAMM</name>
<evidence type="ECO:0000256" key="6">
    <source>
        <dbReference type="ARBA" id="ARBA00023236"/>
    </source>
</evidence>
<protein>
    <recommendedName>
        <fullName evidence="7">Excinuclease cho</fullName>
    </recommendedName>
    <alternativeName>
        <fullName evidence="9">Endonuclease cho</fullName>
    </alternativeName>
    <alternativeName>
        <fullName evidence="8">UvrC homolog protein</fullName>
    </alternativeName>
</protein>
<evidence type="ECO:0000259" key="10">
    <source>
        <dbReference type="PROSITE" id="PS50164"/>
    </source>
</evidence>
<dbReference type="Gene3D" id="3.40.1440.10">
    <property type="entry name" value="GIY-YIG endonuclease"/>
    <property type="match status" value="1"/>
</dbReference>
<proteinExistence type="predicted"/>
<evidence type="ECO:0000256" key="8">
    <source>
        <dbReference type="ARBA" id="ARBA00042138"/>
    </source>
</evidence>
<gene>
    <name evidence="11" type="ORF">Y5S_02149</name>
</gene>
<evidence type="ECO:0000256" key="2">
    <source>
        <dbReference type="ARBA" id="ARBA00022769"/>
    </source>
</evidence>
<accession>A0A095TQX1</accession>
<dbReference type="eggNOG" id="COG0322">
    <property type="taxonomic scope" value="Bacteria"/>
</dbReference>
<evidence type="ECO:0000256" key="9">
    <source>
        <dbReference type="ARBA" id="ARBA00042732"/>
    </source>
</evidence>
<dbReference type="GO" id="GO:0016787">
    <property type="term" value="F:hydrolase activity"/>
    <property type="evidence" value="ECO:0007669"/>
    <property type="project" value="UniProtKB-KW"/>
</dbReference>
<dbReference type="GO" id="GO:0004518">
    <property type="term" value="F:nuclease activity"/>
    <property type="evidence" value="ECO:0007669"/>
    <property type="project" value="UniProtKB-KW"/>
</dbReference>
<dbReference type="EMBL" id="ARXV01000007">
    <property type="protein sequence ID" value="KGD64783.1"/>
    <property type="molecule type" value="Genomic_DNA"/>
</dbReference>
<evidence type="ECO:0000256" key="4">
    <source>
        <dbReference type="ARBA" id="ARBA00022881"/>
    </source>
</evidence>
<keyword evidence="2" id="KW-0228">DNA excision</keyword>
<evidence type="ECO:0000256" key="7">
    <source>
        <dbReference type="ARBA" id="ARBA00040756"/>
    </source>
</evidence>
<keyword evidence="4" id="KW-0267">Excision nuclease</keyword>
<dbReference type="PROSITE" id="PS50164">
    <property type="entry name" value="GIY_YIG"/>
    <property type="match status" value="1"/>
</dbReference>
<dbReference type="Proteomes" id="UP000029444">
    <property type="component" value="Unassembled WGS sequence"/>
</dbReference>
<comment type="caution">
    <text evidence="11">The sequence shown here is derived from an EMBL/GenBank/DDBJ whole genome shotgun (WGS) entry which is preliminary data.</text>
</comment>
<dbReference type="OrthoDB" id="9803913at2"/>
<evidence type="ECO:0000313" key="12">
    <source>
        <dbReference type="Proteomes" id="UP000029444"/>
    </source>
</evidence>
<dbReference type="InterPro" id="IPR035901">
    <property type="entry name" value="GIY-YIG_endonuc_sf"/>
</dbReference>
<dbReference type="PANTHER" id="PTHR30562:SF10">
    <property type="entry name" value="EXCINUCLEASE CHO"/>
    <property type="match status" value="1"/>
</dbReference>
<keyword evidence="12" id="KW-1185">Reference proteome</keyword>
<dbReference type="GO" id="GO:0009432">
    <property type="term" value="P:SOS response"/>
    <property type="evidence" value="ECO:0007669"/>
    <property type="project" value="UniProtKB-KW"/>
</dbReference>